<dbReference type="OrthoDB" id="5638848at2"/>
<dbReference type="Pfam" id="PF13521">
    <property type="entry name" value="AAA_28"/>
    <property type="match status" value="1"/>
</dbReference>
<dbReference type="eggNOG" id="COG3911">
    <property type="taxonomic scope" value="Bacteria"/>
</dbReference>
<evidence type="ECO:0000259" key="1">
    <source>
        <dbReference type="Pfam" id="PF13521"/>
    </source>
</evidence>
<dbReference type="Proteomes" id="UP000067708">
    <property type="component" value="Chromosome"/>
</dbReference>
<gene>
    <name evidence="2" type="ORF">Rhola_00002970</name>
</gene>
<dbReference type="SUPFAM" id="SSF52540">
    <property type="entry name" value="P-loop containing nucleoside triphosphate hydrolases"/>
    <property type="match status" value="1"/>
</dbReference>
<evidence type="ECO:0000313" key="3">
    <source>
        <dbReference type="Proteomes" id="UP000067708"/>
    </source>
</evidence>
<dbReference type="InterPro" id="IPR027417">
    <property type="entry name" value="P-loop_NTPase"/>
</dbReference>
<reference evidence="2 3" key="1">
    <citation type="journal article" date="2014" name="Int. J. Syst. Evol. Microbiol.">
        <title>Rhodoluna lacicola gen. nov., sp. nov., a planktonic freshwater bacterium with stream-lined genome.</title>
        <authorList>
            <person name="Hahn M."/>
            <person name="Schmidt J."/>
            <person name="Taipale S.J."/>
            <person name="Doolittle W.F."/>
            <person name="Koll U."/>
        </authorList>
    </citation>
    <scope>NUCLEOTIDE SEQUENCE [LARGE SCALE GENOMIC DNA]</scope>
    <source>
        <strain evidence="2 3">MWH-Ta8</strain>
    </source>
</reference>
<dbReference type="KEGG" id="rla:Rhola_00002970"/>
<protein>
    <submittedName>
        <fullName evidence="2">Putative ATPase</fullName>
    </submittedName>
</protein>
<name>A0A060JED7_9MICO</name>
<dbReference type="HOGENOM" id="CLU_114480_0_0_11"/>
<evidence type="ECO:0000313" key="2">
    <source>
        <dbReference type="EMBL" id="AIC47120.1"/>
    </source>
</evidence>
<dbReference type="AlphaFoldDB" id="A0A060JED7"/>
<dbReference type="InterPro" id="IPR038727">
    <property type="entry name" value="NadR/Ttd14_AAA_dom"/>
</dbReference>
<dbReference type="RefSeq" id="WP_038501906.1">
    <property type="nucleotide sequence ID" value="NZ_CP007490.1"/>
</dbReference>
<accession>A0A060JED7</accession>
<keyword evidence="3" id="KW-1185">Reference proteome</keyword>
<proteinExistence type="predicted"/>
<organism evidence="2 3">
    <name type="scientific">Rhodoluna lacicola</name>
    <dbReference type="NCBI Taxonomy" id="529884"/>
    <lineage>
        <taxon>Bacteria</taxon>
        <taxon>Bacillati</taxon>
        <taxon>Actinomycetota</taxon>
        <taxon>Actinomycetes</taxon>
        <taxon>Micrococcales</taxon>
        <taxon>Microbacteriaceae</taxon>
        <taxon>Luna cluster</taxon>
        <taxon>Luna-1 subcluster</taxon>
        <taxon>Rhodoluna</taxon>
    </lineage>
</organism>
<dbReference type="EMBL" id="CP007490">
    <property type="protein sequence ID" value="AIC47120.1"/>
    <property type="molecule type" value="Genomic_DNA"/>
</dbReference>
<feature type="domain" description="NadR/Ttd14 AAA" evidence="1">
    <location>
        <begin position="9"/>
        <end position="169"/>
    </location>
</feature>
<sequence>MLIVTANWYVLTGGPSSGKTTTVNLLASRGYKTTIEHARHYLDTTAINGRTVEEVRSNQKEFQHGIARMQIDQERALDPRDTVFLDRALPDSIAYCRFLGIDPDSELLDAVKKATYKKVFLLDLLPLHADYARIEDSAAQLKIHSLLANAYEELNFQIVRVPVLPPEQRVDYILRNL</sequence>
<dbReference type="Gene3D" id="3.40.50.300">
    <property type="entry name" value="P-loop containing nucleotide triphosphate hydrolases"/>
    <property type="match status" value="1"/>
</dbReference>